<feature type="coiled-coil region" evidence="1">
    <location>
        <begin position="83"/>
        <end position="143"/>
    </location>
</feature>
<protein>
    <submittedName>
        <fullName evidence="2">Uncharacterized protein</fullName>
    </submittedName>
</protein>
<dbReference type="AlphaFoldDB" id="A0A7S3AIH9"/>
<dbReference type="EMBL" id="HBHX01010292">
    <property type="protein sequence ID" value="CAE0105054.1"/>
    <property type="molecule type" value="Transcribed_RNA"/>
</dbReference>
<reference evidence="2" key="1">
    <citation type="submission" date="2021-01" db="EMBL/GenBank/DDBJ databases">
        <authorList>
            <person name="Corre E."/>
            <person name="Pelletier E."/>
            <person name="Niang G."/>
            <person name="Scheremetjew M."/>
            <person name="Finn R."/>
            <person name="Kale V."/>
            <person name="Holt S."/>
            <person name="Cochrane G."/>
            <person name="Meng A."/>
            <person name="Brown T."/>
            <person name="Cohen L."/>
        </authorList>
    </citation>
    <scope>NUCLEOTIDE SEQUENCE</scope>
    <source>
        <strain evidence="2">CCMP281</strain>
    </source>
</reference>
<evidence type="ECO:0000313" key="2">
    <source>
        <dbReference type="EMBL" id="CAE0105054.1"/>
    </source>
</evidence>
<gene>
    <name evidence="2" type="ORF">HERI1096_LOCUS5712</name>
</gene>
<organism evidence="2">
    <name type="scientific">Haptolina ericina</name>
    <dbReference type="NCBI Taxonomy" id="156174"/>
    <lineage>
        <taxon>Eukaryota</taxon>
        <taxon>Haptista</taxon>
        <taxon>Haptophyta</taxon>
        <taxon>Prymnesiophyceae</taxon>
        <taxon>Prymnesiales</taxon>
        <taxon>Prymnesiaceae</taxon>
        <taxon>Haptolina</taxon>
    </lineage>
</organism>
<proteinExistence type="predicted"/>
<sequence>MPVVVKAVARPPPVTARPPPAPGEQAVAVLAAAVAAARSANVAAAAARACAETAVLQAQAQAERGEQVARVAMTALNDESLARQHFERNAHLAGRRIEELKAKKESTAVASLRAKLNTAEGLLNKVRAEKKVFAEQLRRLRKSAGKDKRKLIELDKDSTKQLKKLLLDKSELHPDQKYLRELIENQLSVLSNKRRRCMWHPKVLEFASAIYLGHPHAQQRDRRCPAAPTPRGLGVACALWGRTWDCT</sequence>
<evidence type="ECO:0000256" key="1">
    <source>
        <dbReference type="SAM" id="Coils"/>
    </source>
</evidence>
<accession>A0A7S3AIH9</accession>
<keyword evidence="1" id="KW-0175">Coiled coil</keyword>
<name>A0A7S3AIH9_9EUKA</name>